<name>A0A821Q3L0_9NEOP</name>
<organism evidence="1 2">
    <name type="scientific">Pieris macdunnoughi</name>
    <dbReference type="NCBI Taxonomy" id="345717"/>
    <lineage>
        <taxon>Eukaryota</taxon>
        <taxon>Metazoa</taxon>
        <taxon>Ecdysozoa</taxon>
        <taxon>Arthropoda</taxon>
        <taxon>Hexapoda</taxon>
        <taxon>Insecta</taxon>
        <taxon>Pterygota</taxon>
        <taxon>Neoptera</taxon>
        <taxon>Endopterygota</taxon>
        <taxon>Lepidoptera</taxon>
        <taxon>Glossata</taxon>
        <taxon>Ditrysia</taxon>
        <taxon>Papilionoidea</taxon>
        <taxon>Pieridae</taxon>
        <taxon>Pierinae</taxon>
        <taxon>Pieris</taxon>
    </lineage>
</organism>
<comment type="caution">
    <text evidence="1">The sequence shown here is derived from an EMBL/GenBank/DDBJ whole genome shotgun (WGS) entry which is preliminary data.</text>
</comment>
<gene>
    <name evidence="1" type="ORF">PMACD_LOCUS4222</name>
</gene>
<evidence type="ECO:0000313" key="2">
    <source>
        <dbReference type="Proteomes" id="UP000663880"/>
    </source>
</evidence>
<proteinExistence type="predicted"/>
<reference evidence="1" key="1">
    <citation type="submission" date="2021-02" db="EMBL/GenBank/DDBJ databases">
        <authorList>
            <person name="Steward A R."/>
        </authorList>
    </citation>
    <scope>NUCLEOTIDE SEQUENCE</scope>
</reference>
<dbReference type="EMBL" id="CAJOBZ010000007">
    <property type="protein sequence ID" value="CAF4814196.1"/>
    <property type="molecule type" value="Genomic_DNA"/>
</dbReference>
<keyword evidence="2" id="KW-1185">Reference proteome</keyword>
<evidence type="ECO:0000313" key="1">
    <source>
        <dbReference type="EMBL" id="CAF4814196.1"/>
    </source>
</evidence>
<sequence length="70" mass="8578">MNFQNWGFSDLSVSKEYDSKKYYLFERLGFNTIAINSYVEETDEEPKKKKRKGEIKEKKRFYSSPYRYLQ</sequence>
<accession>A0A821Q3L0</accession>
<dbReference type="Proteomes" id="UP000663880">
    <property type="component" value="Unassembled WGS sequence"/>
</dbReference>
<dbReference type="AlphaFoldDB" id="A0A821Q3L0"/>
<protein>
    <submittedName>
        <fullName evidence="1">Uncharacterized protein</fullName>
    </submittedName>
</protein>